<accession>T0LDP4</accession>
<keyword evidence="1" id="KW-1133">Transmembrane helix</keyword>
<dbReference type="AlphaFoldDB" id="T0LDP4"/>
<gene>
    <name evidence="2" type="ORF">NAPIS_ORF00012</name>
</gene>
<evidence type="ECO:0000256" key="1">
    <source>
        <dbReference type="SAM" id="Phobius"/>
    </source>
</evidence>
<evidence type="ECO:0000313" key="3">
    <source>
        <dbReference type="Proteomes" id="UP000053780"/>
    </source>
</evidence>
<dbReference type="Proteomes" id="UP000053780">
    <property type="component" value="Unassembled WGS sequence"/>
</dbReference>
<sequence length="183" mass="21897">MILYVIITFFNKRRNRKSKKKLNNLGTLSIRINNFERCANLLESNNDIFLKKAKEFKKQIIHLSNLRSKKNQENVEEMIRSKLQPETPITDISECTDSEFFRSRTERVNNILLNAMDALDSVKRQGRYIEKTNAKIKNGLRKLGLSRDLVDEIDRRYLADNMIFVRLFIVLIIFFFILRFWFR</sequence>
<keyword evidence="3" id="KW-1185">Reference proteome</keyword>
<keyword evidence="1" id="KW-0812">Transmembrane</keyword>
<protein>
    <submittedName>
        <fullName evidence="2">Bos1-like vesicular transport protein</fullName>
    </submittedName>
</protein>
<evidence type="ECO:0000313" key="2">
    <source>
        <dbReference type="EMBL" id="EQB62404.1"/>
    </source>
</evidence>
<proteinExistence type="predicted"/>
<reference evidence="2 3" key="1">
    <citation type="journal article" date="2013" name="BMC Genomics">
        <title>Genome sequencing and comparative genomics of honey bee microsporidia, Nosema apis reveal novel insights into host-parasite interactions.</title>
        <authorList>
            <person name="Chen Yp."/>
            <person name="Pettis J.S."/>
            <person name="Zhao Y."/>
            <person name="Liu X."/>
            <person name="Tallon L.J."/>
            <person name="Sadzewicz L.D."/>
            <person name="Li R."/>
            <person name="Zheng H."/>
            <person name="Huang S."/>
            <person name="Zhang X."/>
            <person name="Hamilton M.C."/>
            <person name="Pernal S.F."/>
            <person name="Melathopoulos A.P."/>
            <person name="Yan X."/>
            <person name="Evans J.D."/>
        </authorList>
    </citation>
    <scope>NUCLEOTIDE SEQUENCE [LARGE SCALE GENOMIC DNA]</scope>
    <source>
        <strain evidence="2 3">BRL 01</strain>
    </source>
</reference>
<dbReference type="EMBL" id="KE646837">
    <property type="protein sequence ID" value="EQB62404.1"/>
    <property type="molecule type" value="Genomic_DNA"/>
</dbReference>
<keyword evidence="1" id="KW-0472">Membrane</keyword>
<name>T0LDP4_9MICR</name>
<dbReference type="HOGENOM" id="CLU_116834_0_0_1"/>
<organism evidence="2 3">
    <name type="scientific">Vairimorpha apis BRL 01</name>
    <dbReference type="NCBI Taxonomy" id="1037528"/>
    <lineage>
        <taxon>Eukaryota</taxon>
        <taxon>Fungi</taxon>
        <taxon>Fungi incertae sedis</taxon>
        <taxon>Microsporidia</taxon>
        <taxon>Nosematidae</taxon>
        <taxon>Vairimorpha</taxon>
    </lineage>
</organism>
<dbReference type="VEuPathDB" id="MicrosporidiaDB:NAPIS_ORF00012"/>
<dbReference type="OrthoDB" id="158360at2759"/>
<feature type="transmembrane region" description="Helical" evidence="1">
    <location>
        <begin position="163"/>
        <end position="182"/>
    </location>
</feature>